<evidence type="ECO:0000259" key="1">
    <source>
        <dbReference type="Pfam" id="PF09722"/>
    </source>
</evidence>
<organism evidence="3 4">
    <name type="scientific">Aromatoleum toluvorans</name>
    <dbReference type="NCBI Taxonomy" id="92002"/>
    <lineage>
        <taxon>Bacteria</taxon>
        <taxon>Pseudomonadati</taxon>
        <taxon>Pseudomonadota</taxon>
        <taxon>Betaproteobacteria</taxon>
        <taxon>Rhodocyclales</taxon>
        <taxon>Rhodocyclaceae</taxon>
        <taxon>Aromatoleum</taxon>
    </lineage>
</organism>
<dbReference type="InterPro" id="IPR011979">
    <property type="entry name" value="Antitox_Xre"/>
</dbReference>
<sequence length="153" mass="16199">MSTTAAALSRTPSLSIESVLGGQGVLRAAPRTALDWVSVIRRGISSAAVDSATKTLHVTQAELADALGIPERTLARRKREGTLNSEESAKLVRLARVAERAQEVFEDADIAMHWLKSPNTALAGAVPLSLMDTDIGAESVLDTLGRIEHGVFA</sequence>
<dbReference type="NCBIfam" id="TIGR02293">
    <property type="entry name" value="TAS_TIGR02293"/>
    <property type="match status" value="1"/>
</dbReference>
<dbReference type="EMBL" id="WTVN01000003">
    <property type="protein sequence ID" value="NMG42855.1"/>
    <property type="molecule type" value="Genomic_DNA"/>
</dbReference>
<dbReference type="Pfam" id="PF09722">
    <property type="entry name" value="Xre_MbcA_ParS_C"/>
    <property type="match status" value="1"/>
</dbReference>
<dbReference type="InterPro" id="IPR024467">
    <property type="entry name" value="Xre/MbcA/ParS-like_toxin-bd"/>
</dbReference>
<feature type="domain" description="Antitoxin Xre/MbcA/ParS-like toxin-binding" evidence="1">
    <location>
        <begin position="101"/>
        <end position="150"/>
    </location>
</feature>
<dbReference type="Proteomes" id="UP000623795">
    <property type="component" value="Unassembled WGS sequence"/>
</dbReference>
<name>A0ABX1PW41_9RHOO</name>
<dbReference type="Pfam" id="PF20432">
    <property type="entry name" value="Xre-like-HTH"/>
    <property type="match status" value="1"/>
</dbReference>
<accession>A0ABX1PW41</accession>
<dbReference type="InterPro" id="IPR046847">
    <property type="entry name" value="Xre-like_HTH"/>
</dbReference>
<reference evidence="3 4" key="1">
    <citation type="submission" date="2019-12" db="EMBL/GenBank/DDBJ databases">
        <title>Comparative genomics gives insights into the taxonomy of the Azoarcus-Aromatoleum group and reveals separate origins of nif in the plant-associated Azoarcus and non-plant-associated Aromatoleum sub-groups.</title>
        <authorList>
            <person name="Lafos M."/>
            <person name="Maluk M."/>
            <person name="Batista M."/>
            <person name="Junghare M."/>
            <person name="Carmona M."/>
            <person name="Faoro H."/>
            <person name="Cruz L.M."/>
            <person name="Battistoni F."/>
            <person name="De Souza E."/>
            <person name="Pedrosa F."/>
            <person name="Chen W.-M."/>
            <person name="Poole P.S."/>
            <person name="Dixon R.A."/>
            <person name="James E.K."/>
        </authorList>
    </citation>
    <scope>NUCLEOTIDE SEQUENCE [LARGE SCALE GENOMIC DNA]</scope>
    <source>
        <strain evidence="3 4">Td21</strain>
    </source>
</reference>
<protein>
    <submittedName>
        <fullName evidence="3">DUF2384 domain-containing protein</fullName>
    </submittedName>
</protein>
<comment type="caution">
    <text evidence="3">The sequence shown here is derived from an EMBL/GenBank/DDBJ whole genome shotgun (WGS) entry which is preliminary data.</text>
</comment>
<feature type="domain" description="Antitoxin Xre-like helix-turn-helix" evidence="2">
    <location>
        <begin position="35"/>
        <end position="96"/>
    </location>
</feature>
<keyword evidence="4" id="KW-1185">Reference proteome</keyword>
<dbReference type="RefSeq" id="WP_169254765.1">
    <property type="nucleotide sequence ID" value="NZ_WTVN01000003.1"/>
</dbReference>
<evidence type="ECO:0000313" key="4">
    <source>
        <dbReference type="Proteomes" id="UP000623795"/>
    </source>
</evidence>
<evidence type="ECO:0000259" key="2">
    <source>
        <dbReference type="Pfam" id="PF20432"/>
    </source>
</evidence>
<gene>
    <name evidence="3" type="ORF">GPA22_03770</name>
</gene>
<proteinExistence type="predicted"/>
<evidence type="ECO:0000313" key="3">
    <source>
        <dbReference type="EMBL" id="NMG42855.1"/>
    </source>
</evidence>